<proteinExistence type="inferred from homology"/>
<dbReference type="Pfam" id="PF01640">
    <property type="entry name" value="Peptidase_C10"/>
    <property type="match status" value="1"/>
</dbReference>
<keyword evidence="2" id="KW-0645">Protease</keyword>
<feature type="domain" description="Secretion system C-terminal sorting" evidence="7">
    <location>
        <begin position="537"/>
        <end position="606"/>
    </location>
</feature>
<dbReference type="RefSeq" id="WP_353333529.1">
    <property type="nucleotide sequence ID" value="NZ_AP028055.1"/>
</dbReference>
<evidence type="ECO:0008006" key="10">
    <source>
        <dbReference type="Google" id="ProtNLM"/>
    </source>
</evidence>
<dbReference type="InterPro" id="IPR026444">
    <property type="entry name" value="Secre_tail"/>
</dbReference>
<comment type="similarity">
    <text evidence="1">Belongs to the peptidase C10 family.</text>
</comment>
<evidence type="ECO:0000256" key="4">
    <source>
        <dbReference type="ARBA" id="ARBA00022801"/>
    </source>
</evidence>
<dbReference type="InterPro" id="IPR025896">
    <property type="entry name" value="Spi_Prtas-inh"/>
</dbReference>
<evidence type="ECO:0000259" key="7">
    <source>
        <dbReference type="Pfam" id="PF18962"/>
    </source>
</evidence>
<evidence type="ECO:0000256" key="2">
    <source>
        <dbReference type="ARBA" id="ARBA00022670"/>
    </source>
</evidence>
<protein>
    <recommendedName>
        <fullName evidence="10">T9SS type A sorting domain-containing protein</fullName>
    </recommendedName>
</protein>
<evidence type="ECO:0000313" key="9">
    <source>
        <dbReference type="Proteomes" id="UP001496674"/>
    </source>
</evidence>
<keyword evidence="9" id="KW-1185">Reference proteome</keyword>
<evidence type="ECO:0000256" key="5">
    <source>
        <dbReference type="ARBA" id="ARBA00022807"/>
    </source>
</evidence>
<evidence type="ECO:0000259" key="6">
    <source>
        <dbReference type="Pfam" id="PF13734"/>
    </source>
</evidence>
<keyword evidence="4" id="KW-0378">Hydrolase</keyword>
<dbReference type="InterPro" id="IPR000200">
    <property type="entry name" value="Peptidase_C10"/>
</dbReference>
<dbReference type="PRINTS" id="PR00797">
    <property type="entry name" value="STREPTOPAIN"/>
</dbReference>
<name>A0ABN6Z8V1_9BACE</name>
<gene>
    <name evidence="8" type="ORF">BSYN_07950</name>
</gene>
<evidence type="ECO:0000313" key="8">
    <source>
        <dbReference type="EMBL" id="BEG98530.1"/>
    </source>
</evidence>
<dbReference type="Gene3D" id="3.90.70.50">
    <property type="entry name" value="Peptidase C10, streptopain"/>
    <property type="match status" value="1"/>
</dbReference>
<reference evidence="8 9" key="1">
    <citation type="submission" date="2023-04" db="EMBL/GenBank/DDBJ databases">
        <title>Draft genome sequence of acteroides sedimenti strain YN3PY1.</title>
        <authorList>
            <person name="Yoshida N."/>
        </authorList>
    </citation>
    <scope>NUCLEOTIDE SEQUENCE [LARGE SCALE GENOMIC DNA]</scope>
    <source>
        <strain evidence="8 9">YN3PY1</strain>
    </source>
</reference>
<evidence type="ECO:0000256" key="3">
    <source>
        <dbReference type="ARBA" id="ARBA00022729"/>
    </source>
</evidence>
<dbReference type="Pfam" id="PF13734">
    <property type="entry name" value="Inhibitor_I69"/>
    <property type="match status" value="1"/>
</dbReference>
<evidence type="ECO:0000256" key="1">
    <source>
        <dbReference type="ARBA" id="ARBA00009693"/>
    </source>
</evidence>
<dbReference type="Pfam" id="PF18962">
    <property type="entry name" value="Por_Secre_tail"/>
    <property type="match status" value="1"/>
</dbReference>
<organism evidence="8 9">
    <name type="scientific">Bacteroides sedimenti</name>
    <dbReference type="NCBI Taxonomy" id="2136147"/>
    <lineage>
        <taxon>Bacteria</taxon>
        <taxon>Pseudomonadati</taxon>
        <taxon>Bacteroidota</taxon>
        <taxon>Bacteroidia</taxon>
        <taxon>Bacteroidales</taxon>
        <taxon>Bacteroidaceae</taxon>
        <taxon>Bacteroides</taxon>
    </lineage>
</organism>
<dbReference type="InterPro" id="IPR044934">
    <property type="entry name" value="Streptopain_sf"/>
</dbReference>
<keyword evidence="3" id="KW-0732">Signal</keyword>
<dbReference type="SUPFAM" id="SSF54001">
    <property type="entry name" value="Cysteine proteinases"/>
    <property type="match status" value="1"/>
</dbReference>
<accession>A0ABN6Z8V1</accession>
<dbReference type="NCBIfam" id="TIGR04183">
    <property type="entry name" value="Por_Secre_tail"/>
    <property type="match status" value="1"/>
</dbReference>
<sequence>MRNTIASLFLFISTVFTGYSQPRTYTEVQNIASEFYKRIQGTPATRTSASTFKLAHKAASLNIDSQTNNNVYYYVFNAGSQNGFVIISGDKRAKEILGYSFSGDFSIDSIPKNLQSWLSGYQKEIQYLMNNSEESTLSTSTLNITPRTSDVSSVLPMLGQTKWDQGSPYNLLCPKSGTKSTYTGCVATAVAQIMKYHQYPITGIGKKSYTSETLNKMLTVDFSTTTYDWANMTDTYGSTSTTTQKNAVATLMYHCGVAASMDYGTDGSAAYDEDAAIGLIKYFGYDSNLRTLYRDYYTAAEWEAILKNELINGRPVLYGGGTINGDGHAFVCDGYNTDNLYHFNWGWSGYGDGYYTLTSLNPENSTDGGYTVFQDMTIGIQKPSTTSTPSYQILLNDESEMTFSIDAAPKTTFNLTVPFYNAGITSFTGKAAIGIYQDNNLAAVLGETDLSMAGFDNGYFEDNTINYTGLALPTNIGSGAYQIYSIYKGNDETTWSKMRALQGKVGYFNIQVENGIVAMRNDSSTGISSPTNNSLTIYPNPTTDYLCINSVKSVNSIEISDLSGKQILLLKPLANGLISVPVSSLANGVYLIRINMEGAITTNKFIKK</sequence>
<dbReference type="EMBL" id="AP028055">
    <property type="protein sequence ID" value="BEG98530.1"/>
    <property type="molecule type" value="Genomic_DNA"/>
</dbReference>
<dbReference type="InterPro" id="IPR038765">
    <property type="entry name" value="Papain-like_cys_pep_sf"/>
</dbReference>
<feature type="domain" description="Spi protease inhibitor" evidence="6">
    <location>
        <begin position="26"/>
        <end position="125"/>
    </location>
</feature>
<keyword evidence="5" id="KW-0788">Thiol protease</keyword>
<dbReference type="Proteomes" id="UP001496674">
    <property type="component" value="Chromosome"/>
</dbReference>